<dbReference type="HOGENOM" id="CLU_007383_1_10_4"/>
<dbReference type="EMBL" id="CP000245">
    <property type="protein sequence ID" value="AEG93204.1"/>
    <property type="molecule type" value="Genomic_DNA"/>
</dbReference>
<comment type="pathway">
    <text evidence="3 10">Carbohydrate metabolism; galactose metabolism.</text>
</comment>
<proteinExistence type="inferred from homology"/>
<gene>
    <name evidence="12" type="primary">galE</name>
    <name evidence="12" type="ordered locus">Rta_21100</name>
</gene>
<evidence type="ECO:0000256" key="5">
    <source>
        <dbReference type="ARBA" id="ARBA00013189"/>
    </source>
</evidence>
<keyword evidence="13" id="KW-1185">Reference proteome</keyword>
<keyword evidence="7 10" id="KW-0520">NAD</keyword>
<comment type="similarity">
    <text evidence="4 10">Belongs to the NAD(P)-dependent epimerase/dehydratase family.</text>
</comment>
<comment type="cofactor">
    <cofactor evidence="2 10">
        <name>NAD(+)</name>
        <dbReference type="ChEBI" id="CHEBI:57540"/>
    </cofactor>
</comment>
<dbReference type="InterPro" id="IPR036291">
    <property type="entry name" value="NAD(P)-bd_dom_sf"/>
</dbReference>
<evidence type="ECO:0000313" key="13">
    <source>
        <dbReference type="Proteomes" id="UP000008385"/>
    </source>
</evidence>
<dbReference type="Gene3D" id="3.40.50.720">
    <property type="entry name" value="NAD(P)-binding Rossmann-like Domain"/>
    <property type="match status" value="1"/>
</dbReference>
<dbReference type="AlphaFoldDB" id="F5XZ34"/>
<keyword evidence="9 10" id="KW-0119">Carbohydrate metabolism</keyword>
<dbReference type="PANTHER" id="PTHR43725:SF53">
    <property type="entry name" value="UDP-ARABINOSE 4-EPIMERASE 1"/>
    <property type="match status" value="1"/>
</dbReference>
<dbReference type="Proteomes" id="UP000008385">
    <property type="component" value="Chromosome"/>
</dbReference>
<comment type="catalytic activity">
    <reaction evidence="1 10">
        <text>UDP-alpha-D-glucose = UDP-alpha-D-galactose</text>
        <dbReference type="Rhea" id="RHEA:22168"/>
        <dbReference type="ChEBI" id="CHEBI:58885"/>
        <dbReference type="ChEBI" id="CHEBI:66914"/>
        <dbReference type="EC" id="5.1.3.2"/>
    </reaction>
</comment>
<organism evidence="12 13">
    <name type="scientific">Ramlibacter tataouinensis (strain ATCC BAA-407 / DSM 14655 / LMG 21543 / TTB310)</name>
    <dbReference type="NCBI Taxonomy" id="365046"/>
    <lineage>
        <taxon>Bacteria</taxon>
        <taxon>Pseudomonadati</taxon>
        <taxon>Pseudomonadota</taxon>
        <taxon>Betaproteobacteria</taxon>
        <taxon>Burkholderiales</taxon>
        <taxon>Comamonadaceae</taxon>
        <taxon>Ramlibacter</taxon>
    </lineage>
</organism>
<evidence type="ECO:0000256" key="1">
    <source>
        <dbReference type="ARBA" id="ARBA00000083"/>
    </source>
</evidence>
<keyword evidence="8 10" id="KW-0413">Isomerase</keyword>
<protein>
    <recommendedName>
        <fullName evidence="6 10">UDP-glucose 4-epimerase</fullName>
        <ecNumber evidence="5 10">5.1.3.2</ecNumber>
    </recommendedName>
</protein>
<dbReference type="KEGG" id="rta:Rta_21100"/>
<evidence type="ECO:0000256" key="2">
    <source>
        <dbReference type="ARBA" id="ARBA00001911"/>
    </source>
</evidence>
<dbReference type="PANTHER" id="PTHR43725">
    <property type="entry name" value="UDP-GLUCOSE 4-EPIMERASE"/>
    <property type="match status" value="1"/>
</dbReference>
<dbReference type="UniPathway" id="UPA00214"/>
<dbReference type="PATRIC" id="fig|365046.3.peg.2159"/>
<evidence type="ECO:0000259" key="11">
    <source>
        <dbReference type="Pfam" id="PF01370"/>
    </source>
</evidence>
<feature type="domain" description="NAD-dependent epimerase/dehydratase" evidence="11">
    <location>
        <begin position="32"/>
        <end position="280"/>
    </location>
</feature>
<dbReference type="GO" id="GO:0003978">
    <property type="term" value="F:UDP-glucose 4-epimerase activity"/>
    <property type="evidence" value="ECO:0007669"/>
    <property type="project" value="UniProtKB-UniRule"/>
</dbReference>
<dbReference type="SUPFAM" id="SSF51735">
    <property type="entry name" value="NAD(P)-binding Rossmann-fold domains"/>
    <property type="match status" value="1"/>
</dbReference>
<evidence type="ECO:0000256" key="10">
    <source>
        <dbReference type="RuleBase" id="RU366046"/>
    </source>
</evidence>
<evidence type="ECO:0000256" key="6">
    <source>
        <dbReference type="ARBA" id="ARBA00018569"/>
    </source>
</evidence>
<dbReference type="CDD" id="cd05247">
    <property type="entry name" value="UDP_G4E_1_SDR_e"/>
    <property type="match status" value="1"/>
</dbReference>
<dbReference type="eggNOG" id="COG1087">
    <property type="taxonomic scope" value="Bacteria"/>
</dbReference>
<evidence type="ECO:0000256" key="9">
    <source>
        <dbReference type="ARBA" id="ARBA00023277"/>
    </source>
</evidence>
<dbReference type="NCBIfam" id="TIGR01179">
    <property type="entry name" value="galE"/>
    <property type="match status" value="1"/>
</dbReference>
<evidence type="ECO:0000313" key="12">
    <source>
        <dbReference type="EMBL" id="AEG93204.1"/>
    </source>
</evidence>
<dbReference type="STRING" id="365046.Rta_21100"/>
<dbReference type="Gene3D" id="3.90.25.10">
    <property type="entry name" value="UDP-galactose 4-epimerase, domain 1"/>
    <property type="match status" value="1"/>
</dbReference>
<dbReference type="InterPro" id="IPR001509">
    <property type="entry name" value="Epimerase_deHydtase"/>
</dbReference>
<comment type="subunit">
    <text evidence="10">Homodimer.</text>
</comment>
<accession>F5XZ34</accession>
<sequence>MQAVERSMPRHNPRLDKRLIITPRLMNKAPAVVVAGGTGYIGSHMVRMLRESGWRPIIIDNLATGHAEAAASAELKVGEIGDKAFVAAVLKEFEPQCVMHFAASSLVGESVQKPGKYWRNNLVQTLNLLDTMLEHGVTQFIFSSTAAVYGNPVEVPIPEDHPTRPINPYGHSKLAVEYALEDYSAAHGLRSITLRYFNAAGAHPDGSLGERHEPETHLIPLILQVASGRRPHIARYGSQHATPDGSCIRDYIHVQDLCAAHLLALRRLEAGAATTTYNLGNGLGHSVNEVIEAARRVTGHPIPMRDDPPRAGDPPVLVADAARARAELGWSPQYGDIETIIAHAWQWERRLHQAARHP</sequence>
<evidence type="ECO:0000256" key="7">
    <source>
        <dbReference type="ARBA" id="ARBA00023027"/>
    </source>
</evidence>
<dbReference type="InterPro" id="IPR005886">
    <property type="entry name" value="UDP_G4E"/>
</dbReference>
<name>F5XZ34_RAMTT</name>
<reference evidence="12 13" key="2">
    <citation type="journal article" date="2011" name="PLoS ONE">
        <title>The Cyst-Dividing Bacterium Ramlibacter tataouinensis TTB310 Genome Reveals a Well-Stocked Toolbox for Adaptation to a Desert Environment.</title>
        <authorList>
            <person name="De Luca G."/>
            <person name="Barakat M."/>
            <person name="Ortet P."/>
            <person name="Fochesato S."/>
            <person name="Jourlin-Castelli C."/>
            <person name="Ansaldi M."/>
            <person name="Py B."/>
            <person name="Fichant G."/>
            <person name="Coutinho P.M."/>
            <person name="Voulhoux R."/>
            <person name="Bastien O."/>
            <person name="Marechal E."/>
            <person name="Henrissat B."/>
            <person name="Quentin Y."/>
            <person name="Noirot P."/>
            <person name="Filloux A."/>
            <person name="Mejean V."/>
            <person name="Dubow M.S."/>
            <person name="Barras F."/>
            <person name="Barbe V."/>
            <person name="Weissenbach J."/>
            <person name="Mihalcescu I."/>
            <person name="Vermeglio A."/>
            <person name="Achouak W."/>
            <person name="Heulin T."/>
        </authorList>
    </citation>
    <scope>NUCLEOTIDE SEQUENCE [LARGE SCALE GENOMIC DNA]</scope>
    <source>
        <strain evidence="13">ATCC BAA-407 / DSM 14655 / LMG 21543 / TTB310</strain>
    </source>
</reference>
<dbReference type="GO" id="GO:0033499">
    <property type="term" value="P:galactose catabolic process via UDP-galactose, Leloir pathway"/>
    <property type="evidence" value="ECO:0007669"/>
    <property type="project" value="TreeGrafter"/>
</dbReference>
<evidence type="ECO:0000256" key="8">
    <source>
        <dbReference type="ARBA" id="ARBA00023235"/>
    </source>
</evidence>
<evidence type="ECO:0000256" key="3">
    <source>
        <dbReference type="ARBA" id="ARBA00004947"/>
    </source>
</evidence>
<dbReference type="Pfam" id="PF01370">
    <property type="entry name" value="Epimerase"/>
    <property type="match status" value="1"/>
</dbReference>
<dbReference type="EC" id="5.1.3.2" evidence="5 10"/>
<reference evidence="13" key="1">
    <citation type="submission" date="2006-01" db="EMBL/GenBank/DDBJ databases">
        <title>Genome of the cyst-dividing bacterium Ramlibacter tataouinensis.</title>
        <authorList>
            <person name="Barakat M."/>
            <person name="Ortet P."/>
            <person name="De Luca G."/>
            <person name="Jourlin-Castelli C."/>
            <person name="Ansaldi M."/>
            <person name="Py B."/>
            <person name="Fichant G."/>
            <person name="Coutinho P."/>
            <person name="Voulhoux R."/>
            <person name="Bastien O."/>
            <person name="Roy S."/>
            <person name="Marechal E."/>
            <person name="Henrissat B."/>
            <person name="Quentin Y."/>
            <person name="Noirot P."/>
            <person name="Filloux A."/>
            <person name="Mejean V."/>
            <person name="DuBow M."/>
            <person name="Barras F."/>
            <person name="Heulin T."/>
        </authorList>
    </citation>
    <scope>NUCLEOTIDE SEQUENCE [LARGE SCALE GENOMIC DNA]</scope>
    <source>
        <strain evidence="13">ATCC BAA-407 / DSM 14655 / LMG 21543 / TTB310</strain>
    </source>
</reference>
<evidence type="ECO:0000256" key="4">
    <source>
        <dbReference type="ARBA" id="ARBA00007637"/>
    </source>
</evidence>